<dbReference type="SFLD" id="SFLDS00029">
    <property type="entry name" value="Radical_SAM"/>
    <property type="match status" value="1"/>
</dbReference>
<dbReference type="PANTHER" id="PTHR43432">
    <property type="entry name" value="SLR0285 PROTEIN"/>
    <property type="match status" value="1"/>
</dbReference>
<dbReference type="SUPFAM" id="SSF102114">
    <property type="entry name" value="Radical SAM enzymes"/>
    <property type="match status" value="1"/>
</dbReference>
<dbReference type="InterPro" id="IPR007197">
    <property type="entry name" value="rSAM"/>
</dbReference>
<dbReference type="Gene3D" id="3.80.30.30">
    <property type="match status" value="1"/>
</dbReference>
<dbReference type="PANTHER" id="PTHR43432:SF3">
    <property type="entry name" value="SLR0285 PROTEIN"/>
    <property type="match status" value="1"/>
</dbReference>
<keyword evidence="2" id="KW-0408">Iron</keyword>
<keyword evidence="1" id="KW-0479">Metal-binding</keyword>
<protein>
    <submittedName>
        <fullName evidence="5">Radical SAM protein</fullName>
    </submittedName>
</protein>
<dbReference type="InterPro" id="IPR040086">
    <property type="entry name" value="MJ0683-like"/>
</dbReference>
<keyword evidence="6" id="KW-1185">Reference proteome</keyword>
<gene>
    <name evidence="5" type="ORF">OTK00_001788</name>
</gene>
<dbReference type="SFLD" id="SFLDG01084">
    <property type="entry name" value="Uncharacterised_Radical_SAM_Su"/>
    <property type="match status" value="1"/>
</dbReference>
<evidence type="ECO:0000256" key="1">
    <source>
        <dbReference type="ARBA" id="ARBA00022723"/>
    </source>
</evidence>
<keyword evidence="3" id="KW-0411">Iron-sulfur</keyword>
<evidence type="ECO:0000256" key="3">
    <source>
        <dbReference type="ARBA" id="ARBA00023014"/>
    </source>
</evidence>
<feature type="domain" description="Radical SAM core" evidence="4">
    <location>
        <begin position="22"/>
        <end position="199"/>
    </location>
</feature>
<proteinExistence type="predicted"/>
<evidence type="ECO:0000313" key="6">
    <source>
        <dbReference type="Proteomes" id="UP001164909"/>
    </source>
</evidence>
<dbReference type="EMBL" id="CP113865">
    <property type="protein sequence ID" value="WAM33293.1"/>
    <property type="molecule type" value="Genomic_DNA"/>
</dbReference>
<dbReference type="InterPro" id="IPR058240">
    <property type="entry name" value="rSAM_sf"/>
</dbReference>
<reference evidence="5" key="1">
    <citation type="submission" date="2022-12" db="EMBL/GenBank/DDBJ databases">
        <authorList>
            <person name="Bing R.G."/>
            <person name="Willard D.J."/>
            <person name="Manesh M.J.H."/>
            <person name="Laemthong T."/>
            <person name="Crosby J.R."/>
            <person name="Kelly R.M."/>
        </authorList>
    </citation>
    <scope>NUCLEOTIDE SEQUENCE</scope>
    <source>
        <strain evidence="5">DSM 8990</strain>
    </source>
</reference>
<dbReference type="Proteomes" id="UP001164909">
    <property type="component" value="Chromosome"/>
</dbReference>
<sequence>MLKIERKTLLYKTGVEYGDYTINHVLGCSHGCMYPCYAFLMNKRFGKVKDYKDWITPKIVSNAVDLLEKEIPKLRYKIKHVNMCFSTDPFMYRQEEVSKLSLQIIDILNSNGIPVEVLTKGVYPVELVGISKNDDNYFGISLVSYSEKFRERFEPGAAPVEKRLKSLEFLHRQGFKTWVSIEPYPTPNIIQQDIRELLSKISFVEKIVFGRWNYNSFVNFNFDSKEYYRRIADEVMNFGLKKNIKVIIKREVLL</sequence>
<evidence type="ECO:0000256" key="2">
    <source>
        <dbReference type="ARBA" id="ARBA00023004"/>
    </source>
</evidence>
<accession>A0ABY7BKE3</accession>
<organism evidence="5 6">
    <name type="scientific">Caldicellulosiruptor morganii</name>
    <dbReference type="NCBI Taxonomy" id="1387555"/>
    <lineage>
        <taxon>Bacteria</taxon>
        <taxon>Bacillati</taxon>
        <taxon>Bacillota</taxon>
        <taxon>Bacillota incertae sedis</taxon>
        <taxon>Caldicellulosiruptorales</taxon>
        <taxon>Caldicellulosiruptoraceae</taxon>
        <taxon>Caldicellulosiruptor</taxon>
    </lineage>
</organism>
<evidence type="ECO:0000313" key="5">
    <source>
        <dbReference type="EMBL" id="WAM33293.1"/>
    </source>
</evidence>
<evidence type="ECO:0000259" key="4">
    <source>
        <dbReference type="Pfam" id="PF04055"/>
    </source>
</evidence>
<name>A0ABY7BKE3_9FIRM</name>
<dbReference type="Pfam" id="PF04055">
    <property type="entry name" value="Radical_SAM"/>
    <property type="match status" value="1"/>
</dbReference>
<dbReference type="RefSeq" id="WP_045169933.1">
    <property type="nucleotide sequence ID" value="NZ_CP113865.1"/>
</dbReference>